<evidence type="ECO:0000313" key="2">
    <source>
        <dbReference type="EMBL" id="SPQ96209.1"/>
    </source>
</evidence>
<evidence type="ECO:0000313" key="4">
    <source>
        <dbReference type="Proteomes" id="UP000290189"/>
    </source>
</evidence>
<geneLocation type="mitochondrion" evidence="2"/>
<dbReference type="Proteomes" id="UP000039324">
    <property type="component" value="Unassembled WGS sequence"/>
</dbReference>
<reference evidence="2 4" key="2">
    <citation type="submission" date="2018-03" db="EMBL/GenBank/DDBJ databases">
        <authorList>
            <person name="Fogelqvist J."/>
        </authorList>
    </citation>
    <scope>NUCLEOTIDE SEQUENCE [LARGE SCALE GENOMIC DNA]</scope>
</reference>
<evidence type="ECO:0000313" key="1">
    <source>
        <dbReference type="EMBL" id="CEO95341.1"/>
    </source>
</evidence>
<evidence type="ECO:0000313" key="3">
    <source>
        <dbReference type="Proteomes" id="UP000039324"/>
    </source>
</evidence>
<reference evidence="1 3" key="1">
    <citation type="submission" date="2015-02" db="EMBL/GenBank/DDBJ databases">
        <authorList>
            <person name="Chooi Y.-H."/>
        </authorList>
    </citation>
    <scope>NUCLEOTIDE SEQUENCE [LARGE SCALE GENOMIC DNA]</scope>
    <source>
        <strain evidence="1">E3</strain>
    </source>
</reference>
<dbReference type="EMBL" id="CDSF01000013">
    <property type="protein sequence ID" value="CEO95341.1"/>
    <property type="molecule type" value="Genomic_DNA"/>
</dbReference>
<dbReference type="OMA" id="NIKMSAN"/>
<name>A0A0G4IJC7_PLABS</name>
<accession>A0A0G4IJC7</accession>
<keyword evidence="2" id="KW-0496">Mitochondrion</keyword>
<dbReference type="AlphaFoldDB" id="A0A0G4IJC7"/>
<organism evidence="1 3">
    <name type="scientific">Plasmodiophora brassicae</name>
    <name type="common">Clubroot disease agent</name>
    <dbReference type="NCBI Taxonomy" id="37360"/>
    <lineage>
        <taxon>Eukaryota</taxon>
        <taxon>Sar</taxon>
        <taxon>Rhizaria</taxon>
        <taxon>Endomyxa</taxon>
        <taxon>Phytomyxea</taxon>
        <taxon>Plasmodiophorida</taxon>
        <taxon>Plasmodiophoridae</taxon>
        <taxon>Plasmodiophora</taxon>
    </lineage>
</organism>
<keyword evidence="3" id="KW-1185">Reference proteome</keyword>
<gene>
    <name evidence="1" type="ORF">PBRA_004107</name>
    <name evidence="2" type="ORF">PLBR_LOCUS3424</name>
</gene>
<dbReference type="Proteomes" id="UP000290189">
    <property type="component" value="Unassembled WGS sequence"/>
</dbReference>
<dbReference type="OrthoDB" id="2019262at2759"/>
<proteinExistence type="predicted"/>
<sequence length="398" mass="44602">MSAPAATAAAAAAPARLYVDALNFGGQFVSRDHWKLSEITDNVGLFVGAAKRSSIELKVFIDETIRTGDALQKWQRRREREVRTGRRNVPHGMSELVGDAFRQAGVDVHYSEELDNDDTLASFAQADGAAILSADRDFFDYRDSTFDVYDDFNVTASRALELRPARAKGPQRNCKALVLDRYPQTKTTPQRVHAGTTVYRRGAPSGLVRLAGNPHITVRPLRQALYHDVGIRSPVIEVFPYWDDAADCVKWTDEAVPPDGSLSHLLTTPKDAVKHFFGRDLRPAGVSWLDWNNHLFSVHAIVAELCVERMRPTSLLDIMNEFVRSRLVADDVSDRLASLASLAISSQPVYKFTCAACQAFQRLKQSEVDWFTSRRLELPKTCKSCRSKNGRRRHKGRT</sequence>
<dbReference type="EMBL" id="OVEO01000005">
    <property type="protein sequence ID" value="SPQ96209.1"/>
    <property type="molecule type" value="Genomic_DNA"/>
</dbReference>
<protein>
    <submittedName>
        <fullName evidence="1">Uncharacterized protein</fullName>
    </submittedName>
</protein>